<name>A0A2R6AGS6_9ARCH</name>
<reference evidence="1 2" key="1">
    <citation type="submission" date="2017-04" db="EMBL/GenBank/DDBJ databases">
        <title>Novel microbial lineages endemic to geothermal iron-oxide mats fill important gaps in the evolutionary history of Archaea.</title>
        <authorList>
            <person name="Jay Z.J."/>
            <person name="Beam J.P."/>
            <person name="Dlakic M."/>
            <person name="Rusch D.B."/>
            <person name="Kozubal M.A."/>
            <person name="Inskeep W.P."/>
        </authorList>
    </citation>
    <scope>NUCLEOTIDE SEQUENCE [LARGE SCALE GENOMIC DNA]</scope>
    <source>
        <strain evidence="1">OSP_D</strain>
    </source>
</reference>
<accession>A0A2R6AGS6</accession>
<evidence type="ECO:0000313" key="2">
    <source>
        <dbReference type="Proteomes" id="UP000240322"/>
    </source>
</evidence>
<evidence type="ECO:0000313" key="1">
    <source>
        <dbReference type="EMBL" id="PSN85590.1"/>
    </source>
</evidence>
<organism evidence="1 2">
    <name type="scientific">Candidatus Marsarchaeota G2 archaeon OSP_D</name>
    <dbReference type="NCBI Taxonomy" id="1978157"/>
    <lineage>
        <taxon>Archaea</taxon>
        <taxon>Candidatus Marsarchaeota</taxon>
        <taxon>Candidatus Marsarchaeota group 2</taxon>
    </lineage>
</organism>
<protein>
    <submittedName>
        <fullName evidence="1">Uncharacterized protein</fullName>
    </submittedName>
</protein>
<proteinExistence type="predicted"/>
<sequence length="165" mass="17981">MVNNTTVKIDSCWIETADGSVFNQTFILPILALQVPALNEEANLRDPSGQGIWRIKVNTTTNSDIVTNYVSDVSNPAVGFSYNLSMTTLDVTGITSAFKNRLVNGEFYLFLPQMFPPNQLPQSTQDPMVIEGGGGGPLGGSLKLLEKDNPQASINLWCLQVNLFV</sequence>
<dbReference type="EMBL" id="NEXE01000235">
    <property type="protein sequence ID" value="PSN85590.1"/>
    <property type="molecule type" value="Genomic_DNA"/>
</dbReference>
<dbReference type="AlphaFoldDB" id="A0A2R6AGS6"/>
<gene>
    <name evidence="1" type="ORF">B9Q03_12225</name>
</gene>
<dbReference type="Proteomes" id="UP000240322">
    <property type="component" value="Unassembled WGS sequence"/>
</dbReference>
<comment type="caution">
    <text evidence="1">The sequence shown here is derived from an EMBL/GenBank/DDBJ whole genome shotgun (WGS) entry which is preliminary data.</text>
</comment>